<dbReference type="SUPFAM" id="SSF56037">
    <property type="entry name" value="PheT/TilS domain"/>
    <property type="match status" value="1"/>
</dbReference>
<evidence type="ECO:0000259" key="9">
    <source>
        <dbReference type="SMART" id="SM00977"/>
    </source>
</evidence>
<comment type="catalytic activity">
    <reaction evidence="7 8">
        <text>cytidine(34) in tRNA(Ile2) + L-lysine + ATP = lysidine(34) in tRNA(Ile2) + AMP + diphosphate + H(+)</text>
        <dbReference type="Rhea" id="RHEA:43744"/>
        <dbReference type="Rhea" id="RHEA-COMP:10625"/>
        <dbReference type="Rhea" id="RHEA-COMP:10670"/>
        <dbReference type="ChEBI" id="CHEBI:15378"/>
        <dbReference type="ChEBI" id="CHEBI:30616"/>
        <dbReference type="ChEBI" id="CHEBI:32551"/>
        <dbReference type="ChEBI" id="CHEBI:33019"/>
        <dbReference type="ChEBI" id="CHEBI:82748"/>
        <dbReference type="ChEBI" id="CHEBI:83665"/>
        <dbReference type="ChEBI" id="CHEBI:456215"/>
        <dbReference type="EC" id="6.3.4.19"/>
    </reaction>
</comment>
<dbReference type="GO" id="GO:0005737">
    <property type="term" value="C:cytoplasm"/>
    <property type="evidence" value="ECO:0007669"/>
    <property type="project" value="UniProtKB-SubCell"/>
</dbReference>
<sequence length="451" mass="51977">MWNSYLLRVKDFIESRQLLQRDRLYIVALSGGSDSVALLCMMRELGYCIVAAHCNFQLRGEEAYNDERFCETLCAQFNIPFHRIHFDTQTYSQLHHVSIEMAARELRYQYFENLREDVAAEGILVGHHQDDSVETILMNLIRGTGIDGLLGIQAKKGRIIRPLLCLTQNEIYDYLRAKRQAYVLDQSNLIDDVVRNRIRLNIIPLLQEINSSASQNIMATSKRLSQVSELFHQAILQNIEAVTKEKTDDATLLDLEQLQHLTAQEYTLFYLLRNFNFSSETIAQISSHLHAPTGKRWLSKTHVASINRSYLMIEKRCVADLQQSLVIPEEGNYIWNANLKFTFTQQPISPTFQPSRAANEATLDADKVRFPLKIRYPRQGDRFTPFGMQGSKLLSDFLTEKKFSLNKKQQQLVIEDSAGTLVWIVGLRTSQYACINYQTRKVLRICCIHAD</sequence>
<dbReference type="AlphaFoldDB" id="A0A1T4NUD3"/>
<comment type="function">
    <text evidence="8">Ligates lysine onto the cytidine present at position 34 of the AUA codon-specific tRNA(Ile) that contains the anticodon CAU, in an ATP-dependent manner. Cytidine is converted to lysidine, thus changing the amino acid specificity of the tRNA from methionine to isoleucine.</text>
</comment>
<reference evidence="10 11" key="1">
    <citation type="submission" date="2017-02" db="EMBL/GenBank/DDBJ databases">
        <authorList>
            <person name="Peterson S.W."/>
        </authorList>
    </citation>
    <scope>NUCLEOTIDE SEQUENCE [LARGE SCALE GENOMIC DNA]</scope>
    <source>
        <strain evidence="10 11">ATCC 43324</strain>
    </source>
</reference>
<organism evidence="10 11">
    <name type="scientific">Segatella oulorum</name>
    <dbReference type="NCBI Taxonomy" id="28136"/>
    <lineage>
        <taxon>Bacteria</taxon>
        <taxon>Pseudomonadati</taxon>
        <taxon>Bacteroidota</taxon>
        <taxon>Bacteroidia</taxon>
        <taxon>Bacteroidales</taxon>
        <taxon>Prevotellaceae</taxon>
        <taxon>Segatella</taxon>
    </lineage>
</organism>
<dbReference type="EC" id="6.3.4.19" evidence="8"/>
<comment type="subcellular location">
    <subcellularLocation>
        <location evidence="1 8">Cytoplasm</location>
    </subcellularLocation>
</comment>
<dbReference type="PANTHER" id="PTHR43033:SF1">
    <property type="entry name" value="TRNA(ILE)-LYSIDINE SYNTHASE-RELATED"/>
    <property type="match status" value="1"/>
</dbReference>
<dbReference type="EMBL" id="FUXK01000011">
    <property type="protein sequence ID" value="SJZ82851.1"/>
    <property type="molecule type" value="Genomic_DNA"/>
</dbReference>
<dbReference type="HAMAP" id="MF_01161">
    <property type="entry name" value="tRNA_Ile_lys_synt"/>
    <property type="match status" value="1"/>
</dbReference>
<comment type="domain">
    <text evidence="8">The N-terminal region contains the highly conserved SGGXDS motif, predicted to be a P-loop motif involved in ATP binding.</text>
</comment>
<dbReference type="STRING" id="28136.SAMN02745202_01205"/>
<dbReference type="eggNOG" id="COG0037">
    <property type="taxonomic scope" value="Bacteria"/>
</dbReference>
<dbReference type="PANTHER" id="PTHR43033">
    <property type="entry name" value="TRNA(ILE)-LYSIDINE SYNTHASE-RELATED"/>
    <property type="match status" value="1"/>
</dbReference>
<dbReference type="SMART" id="SM00977">
    <property type="entry name" value="TilS_C"/>
    <property type="match status" value="1"/>
</dbReference>
<dbReference type="GO" id="GO:0005524">
    <property type="term" value="F:ATP binding"/>
    <property type="evidence" value="ECO:0007669"/>
    <property type="project" value="UniProtKB-UniRule"/>
</dbReference>
<evidence type="ECO:0000256" key="3">
    <source>
        <dbReference type="ARBA" id="ARBA00022598"/>
    </source>
</evidence>
<dbReference type="InterPro" id="IPR014729">
    <property type="entry name" value="Rossmann-like_a/b/a_fold"/>
</dbReference>
<dbReference type="CDD" id="cd01992">
    <property type="entry name" value="TilS_N"/>
    <property type="match status" value="1"/>
</dbReference>
<dbReference type="Pfam" id="PF11734">
    <property type="entry name" value="TilS_C"/>
    <property type="match status" value="1"/>
</dbReference>
<keyword evidence="6 8" id="KW-0067">ATP-binding</keyword>
<dbReference type="RefSeq" id="WP_078805608.1">
    <property type="nucleotide sequence ID" value="NZ_FUXK01000011.1"/>
</dbReference>
<proteinExistence type="inferred from homology"/>
<name>A0A1T4NUD3_9BACT</name>
<dbReference type="InterPro" id="IPR012795">
    <property type="entry name" value="tRNA_Ile_lys_synt_N"/>
</dbReference>
<dbReference type="GO" id="GO:0006400">
    <property type="term" value="P:tRNA modification"/>
    <property type="evidence" value="ECO:0007669"/>
    <property type="project" value="UniProtKB-UniRule"/>
</dbReference>
<dbReference type="InterPro" id="IPR011063">
    <property type="entry name" value="TilS/TtcA_N"/>
</dbReference>
<accession>A0A1T4NUD3</accession>
<keyword evidence="3 8" id="KW-0436">Ligase</keyword>
<dbReference type="NCBIfam" id="TIGR02433">
    <property type="entry name" value="lysidine_TilS_C"/>
    <property type="match status" value="1"/>
</dbReference>
<dbReference type="SUPFAM" id="SSF52402">
    <property type="entry name" value="Adenine nucleotide alpha hydrolases-like"/>
    <property type="match status" value="1"/>
</dbReference>
<keyword evidence="2 8" id="KW-0963">Cytoplasm</keyword>
<dbReference type="Pfam" id="PF01171">
    <property type="entry name" value="ATP_bind_3"/>
    <property type="match status" value="1"/>
</dbReference>
<evidence type="ECO:0000256" key="2">
    <source>
        <dbReference type="ARBA" id="ARBA00022490"/>
    </source>
</evidence>
<feature type="domain" description="Lysidine-tRNA(Ile) synthetase C-terminal" evidence="9">
    <location>
        <begin position="372"/>
        <end position="445"/>
    </location>
</feature>
<evidence type="ECO:0000256" key="7">
    <source>
        <dbReference type="ARBA" id="ARBA00048539"/>
    </source>
</evidence>
<evidence type="ECO:0000313" key="11">
    <source>
        <dbReference type="Proteomes" id="UP000190065"/>
    </source>
</evidence>
<gene>
    <name evidence="8" type="primary">tilS</name>
    <name evidence="10" type="ORF">SAMN02745202_01205</name>
</gene>
<dbReference type="Proteomes" id="UP000190065">
    <property type="component" value="Unassembled WGS sequence"/>
</dbReference>
<comment type="similarity">
    <text evidence="8">Belongs to the tRNA(Ile)-lysidine synthase family.</text>
</comment>
<feature type="binding site" evidence="8">
    <location>
        <begin position="30"/>
        <end position="35"/>
    </location>
    <ligand>
        <name>ATP</name>
        <dbReference type="ChEBI" id="CHEBI:30616"/>
    </ligand>
</feature>
<evidence type="ECO:0000256" key="8">
    <source>
        <dbReference type="HAMAP-Rule" id="MF_01161"/>
    </source>
</evidence>
<keyword evidence="4 8" id="KW-0819">tRNA processing</keyword>
<protein>
    <recommendedName>
        <fullName evidence="8">tRNA(Ile)-lysidine synthase</fullName>
        <ecNumber evidence="8">6.3.4.19</ecNumber>
    </recommendedName>
    <alternativeName>
        <fullName evidence="8">tRNA(Ile)-2-lysyl-cytidine synthase</fullName>
    </alternativeName>
    <alternativeName>
        <fullName evidence="8">tRNA(Ile)-lysidine synthetase</fullName>
    </alternativeName>
</protein>
<evidence type="ECO:0000313" key="10">
    <source>
        <dbReference type="EMBL" id="SJZ82851.1"/>
    </source>
</evidence>
<dbReference type="Gene3D" id="3.40.50.620">
    <property type="entry name" value="HUPs"/>
    <property type="match status" value="1"/>
</dbReference>
<evidence type="ECO:0000256" key="1">
    <source>
        <dbReference type="ARBA" id="ARBA00004496"/>
    </source>
</evidence>
<evidence type="ECO:0000256" key="6">
    <source>
        <dbReference type="ARBA" id="ARBA00022840"/>
    </source>
</evidence>
<dbReference type="GO" id="GO:0032267">
    <property type="term" value="F:tRNA(Ile)-lysidine synthase activity"/>
    <property type="evidence" value="ECO:0007669"/>
    <property type="project" value="UniProtKB-EC"/>
</dbReference>
<evidence type="ECO:0000256" key="5">
    <source>
        <dbReference type="ARBA" id="ARBA00022741"/>
    </source>
</evidence>
<keyword evidence="5 8" id="KW-0547">Nucleotide-binding</keyword>
<dbReference type="InterPro" id="IPR012094">
    <property type="entry name" value="tRNA_Ile_lys_synt"/>
</dbReference>
<dbReference type="InterPro" id="IPR012796">
    <property type="entry name" value="Lysidine-tRNA-synth_C"/>
</dbReference>
<dbReference type="NCBIfam" id="TIGR02432">
    <property type="entry name" value="lysidine_TilS_N"/>
    <property type="match status" value="1"/>
</dbReference>
<evidence type="ECO:0000256" key="4">
    <source>
        <dbReference type="ARBA" id="ARBA00022694"/>
    </source>
</evidence>